<dbReference type="SUPFAM" id="SSF46785">
    <property type="entry name" value="Winged helix' DNA-binding domain"/>
    <property type="match status" value="1"/>
</dbReference>
<dbReference type="GO" id="GO:0003677">
    <property type="term" value="F:DNA binding"/>
    <property type="evidence" value="ECO:0007669"/>
    <property type="project" value="UniProtKB-KW"/>
</dbReference>
<dbReference type="InterPro" id="IPR050707">
    <property type="entry name" value="HTH_MetabolicPath_Reg"/>
</dbReference>
<evidence type="ECO:0000259" key="4">
    <source>
        <dbReference type="PROSITE" id="PS51077"/>
    </source>
</evidence>
<dbReference type="Pfam" id="PF09339">
    <property type="entry name" value="HTH_IclR"/>
    <property type="match status" value="1"/>
</dbReference>
<dbReference type="InterPro" id="IPR005471">
    <property type="entry name" value="Tscrpt_reg_IclR_N"/>
</dbReference>
<name>A0A512N5I0_9HYPH</name>
<reference evidence="6 7" key="1">
    <citation type="submission" date="2019-07" db="EMBL/GenBank/DDBJ databases">
        <title>Whole genome shotgun sequence of Reyranella soli NBRC 108950.</title>
        <authorList>
            <person name="Hosoyama A."/>
            <person name="Uohara A."/>
            <person name="Ohji S."/>
            <person name="Ichikawa N."/>
        </authorList>
    </citation>
    <scope>NUCLEOTIDE SEQUENCE [LARGE SCALE GENOMIC DNA]</scope>
    <source>
        <strain evidence="6 7">NBRC 108950</strain>
    </source>
</reference>
<keyword evidence="2" id="KW-0238">DNA-binding</keyword>
<dbReference type="InterPro" id="IPR014757">
    <property type="entry name" value="Tscrpt_reg_IclR_C"/>
</dbReference>
<dbReference type="EMBL" id="BKAJ01000027">
    <property type="protein sequence ID" value="GEP54226.1"/>
    <property type="molecule type" value="Genomic_DNA"/>
</dbReference>
<dbReference type="Proteomes" id="UP000321058">
    <property type="component" value="Unassembled WGS sequence"/>
</dbReference>
<comment type="caution">
    <text evidence="6">The sequence shown here is derived from an EMBL/GenBank/DDBJ whole genome shotgun (WGS) entry which is preliminary data.</text>
</comment>
<keyword evidence="3" id="KW-0804">Transcription</keyword>
<dbReference type="PANTHER" id="PTHR30136">
    <property type="entry name" value="HELIX-TURN-HELIX TRANSCRIPTIONAL REGULATOR, ICLR FAMILY"/>
    <property type="match status" value="1"/>
</dbReference>
<dbReference type="PANTHER" id="PTHR30136:SF33">
    <property type="entry name" value="TRANSCRIPTIONAL REGULATORY PROTEIN"/>
    <property type="match status" value="1"/>
</dbReference>
<dbReference type="SMART" id="SM00346">
    <property type="entry name" value="HTH_ICLR"/>
    <property type="match status" value="1"/>
</dbReference>
<dbReference type="GO" id="GO:0003700">
    <property type="term" value="F:DNA-binding transcription factor activity"/>
    <property type="evidence" value="ECO:0007669"/>
    <property type="project" value="TreeGrafter"/>
</dbReference>
<dbReference type="PROSITE" id="PS51077">
    <property type="entry name" value="HTH_ICLR"/>
    <property type="match status" value="1"/>
</dbReference>
<dbReference type="SUPFAM" id="SSF55781">
    <property type="entry name" value="GAF domain-like"/>
    <property type="match status" value="1"/>
</dbReference>
<gene>
    <name evidence="6" type="ORF">RSO01_13920</name>
</gene>
<dbReference type="InterPro" id="IPR029016">
    <property type="entry name" value="GAF-like_dom_sf"/>
</dbReference>
<protein>
    <submittedName>
        <fullName evidence="6">Transcriptional regulator</fullName>
    </submittedName>
</protein>
<organism evidence="6 7">
    <name type="scientific">Reyranella soli</name>
    <dbReference type="NCBI Taxonomy" id="1230389"/>
    <lineage>
        <taxon>Bacteria</taxon>
        <taxon>Pseudomonadati</taxon>
        <taxon>Pseudomonadota</taxon>
        <taxon>Alphaproteobacteria</taxon>
        <taxon>Hyphomicrobiales</taxon>
        <taxon>Reyranellaceae</taxon>
        <taxon>Reyranella</taxon>
    </lineage>
</organism>
<evidence type="ECO:0000256" key="1">
    <source>
        <dbReference type="ARBA" id="ARBA00023015"/>
    </source>
</evidence>
<proteinExistence type="predicted"/>
<dbReference type="PROSITE" id="PS51078">
    <property type="entry name" value="ICLR_ED"/>
    <property type="match status" value="1"/>
</dbReference>
<evidence type="ECO:0000259" key="5">
    <source>
        <dbReference type="PROSITE" id="PS51078"/>
    </source>
</evidence>
<dbReference type="InterPro" id="IPR036390">
    <property type="entry name" value="WH_DNA-bd_sf"/>
</dbReference>
<dbReference type="GO" id="GO:0045892">
    <property type="term" value="P:negative regulation of DNA-templated transcription"/>
    <property type="evidence" value="ECO:0007669"/>
    <property type="project" value="TreeGrafter"/>
</dbReference>
<keyword evidence="7" id="KW-1185">Reference proteome</keyword>
<dbReference type="RefSeq" id="WP_147147584.1">
    <property type="nucleotide sequence ID" value="NZ_BKAJ01000027.1"/>
</dbReference>
<dbReference type="Pfam" id="PF01614">
    <property type="entry name" value="IclR_C"/>
    <property type="match status" value="1"/>
</dbReference>
<sequence length="268" mass="28498">MGRLSPLQRKAETDLLAGEEPLVVQGLARGLSVLRAFRPGESALSNAEIAARTGLSRPAVSRLTQTLTALGYLAYVPRLGRYTLGAAIASLCHSLLSGMPYRIAAHPFLREVAEATRLPVSLGARDQLHMINIDTVRHDNAPPARFDLGARIPLATTAMGRAYLFAVPESERRGLLDRIRRDAGREWRTIRSGIDTAFEMLERSGFCVSAGEWRADVVGVGAPVVTADGVVLAVNCGGPPFEISEERALADVGPRVAHAAASIAGTAG</sequence>
<evidence type="ECO:0000313" key="7">
    <source>
        <dbReference type="Proteomes" id="UP000321058"/>
    </source>
</evidence>
<accession>A0A512N5I0</accession>
<evidence type="ECO:0000313" key="6">
    <source>
        <dbReference type="EMBL" id="GEP54226.1"/>
    </source>
</evidence>
<feature type="domain" description="HTH iclR-type" evidence="4">
    <location>
        <begin position="24"/>
        <end position="86"/>
    </location>
</feature>
<keyword evidence="1" id="KW-0805">Transcription regulation</keyword>
<evidence type="ECO:0000256" key="3">
    <source>
        <dbReference type="ARBA" id="ARBA00023163"/>
    </source>
</evidence>
<dbReference type="Gene3D" id="3.30.450.40">
    <property type="match status" value="1"/>
</dbReference>
<dbReference type="AlphaFoldDB" id="A0A512N5I0"/>
<dbReference type="OrthoDB" id="9807558at2"/>
<dbReference type="Gene3D" id="1.10.10.10">
    <property type="entry name" value="Winged helix-like DNA-binding domain superfamily/Winged helix DNA-binding domain"/>
    <property type="match status" value="1"/>
</dbReference>
<dbReference type="InterPro" id="IPR036388">
    <property type="entry name" value="WH-like_DNA-bd_sf"/>
</dbReference>
<feature type="domain" description="IclR-ED" evidence="5">
    <location>
        <begin position="87"/>
        <end position="268"/>
    </location>
</feature>
<evidence type="ECO:0000256" key="2">
    <source>
        <dbReference type="ARBA" id="ARBA00023125"/>
    </source>
</evidence>